<dbReference type="PROSITE" id="PS00533">
    <property type="entry name" value="PORPHOBILINOGEN_DEAM"/>
    <property type="match status" value="1"/>
</dbReference>
<evidence type="ECO:0000256" key="3">
    <source>
        <dbReference type="ARBA" id="ARBA00011245"/>
    </source>
</evidence>
<dbReference type="GO" id="GO:0006782">
    <property type="term" value="P:protoporphyrinogen IX biosynthetic process"/>
    <property type="evidence" value="ECO:0007669"/>
    <property type="project" value="UniProtKB-UniRule"/>
</dbReference>
<dbReference type="GO" id="GO:0004418">
    <property type="term" value="F:hydroxymethylbilane synthase activity"/>
    <property type="evidence" value="ECO:0007669"/>
    <property type="project" value="UniProtKB-UniRule"/>
</dbReference>
<comment type="similarity">
    <text evidence="2 7">Belongs to the HMBS family.</text>
</comment>
<evidence type="ECO:0000259" key="8">
    <source>
        <dbReference type="Pfam" id="PF01379"/>
    </source>
</evidence>
<evidence type="ECO:0000256" key="7">
    <source>
        <dbReference type="HAMAP-Rule" id="MF_00260"/>
    </source>
</evidence>
<dbReference type="PANTHER" id="PTHR11557">
    <property type="entry name" value="PORPHOBILINOGEN DEAMINASE"/>
    <property type="match status" value="1"/>
</dbReference>
<dbReference type="InterPro" id="IPR022418">
    <property type="entry name" value="Porphobilinogen_deaminase_C"/>
</dbReference>
<dbReference type="SUPFAM" id="SSF54782">
    <property type="entry name" value="Porphobilinogen deaminase (hydroxymethylbilane synthase), C-terminal domain"/>
    <property type="match status" value="1"/>
</dbReference>
<dbReference type="PRINTS" id="PR00151">
    <property type="entry name" value="PORPHBDMNASE"/>
</dbReference>
<accession>A0A7W9HQ45</accession>
<dbReference type="HAMAP" id="MF_00260">
    <property type="entry name" value="Porphobil_deam"/>
    <property type="match status" value="1"/>
</dbReference>
<dbReference type="NCBIfam" id="TIGR00212">
    <property type="entry name" value="hemC"/>
    <property type="match status" value="1"/>
</dbReference>
<keyword evidence="11" id="KW-1185">Reference proteome</keyword>
<dbReference type="InterPro" id="IPR036803">
    <property type="entry name" value="Porphobilinogen_deaminase_C_sf"/>
</dbReference>
<feature type="modified residue" description="S-(dipyrrolylmethanemethyl)cysteine" evidence="7">
    <location>
        <position position="238"/>
    </location>
</feature>
<evidence type="ECO:0000256" key="2">
    <source>
        <dbReference type="ARBA" id="ARBA00005638"/>
    </source>
</evidence>
<evidence type="ECO:0000313" key="11">
    <source>
        <dbReference type="Proteomes" id="UP000552097"/>
    </source>
</evidence>
<dbReference type="PIRSF" id="PIRSF001438">
    <property type="entry name" value="4pyrrol_synth_OHMeBilane_synth"/>
    <property type="match status" value="1"/>
</dbReference>
<evidence type="ECO:0000256" key="4">
    <source>
        <dbReference type="ARBA" id="ARBA00022679"/>
    </source>
</evidence>
<dbReference type="FunFam" id="3.40.190.10:FF:000005">
    <property type="entry name" value="Porphobilinogen deaminase"/>
    <property type="match status" value="1"/>
</dbReference>
<comment type="miscellaneous">
    <text evidence="7">The porphobilinogen subunits are added to the dipyrromethane group.</text>
</comment>
<dbReference type="Gene3D" id="3.30.160.40">
    <property type="entry name" value="Porphobilinogen deaminase, C-terminal domain"/>
    <property type="match status" value="1"/>
</dbReference>
<dbReference type="GO" id="GO:0005737">
    <property type="term" value="C:cytoplasm"/>
    <property type="evidence" value="ECO:0007669"/>
    <property type="project" value="UniProtKB-UniRule"/>
</dbReference>
<dbReference type="InterPro" id="IPR022419">
    <property type="entry name" value="Porphobilin_deaminase_cofac_BS"/>
</dbReference>
<comment type="catalytic activity">
    <reaction evidence="6 7">
        <text>4 porphobilinogen + H2O = hydroxymethylbilane + 4 NH4(+)</text>
        <dbReference type="Rhea" id="RHEA:13185"/>
        <dbReference type="ChEBI" id="CHEBI:15377"/>
        <dbReference type="ChEBI" id="CHEBI:28938"/>
        <dbReference type="ChEBI" id="CHEBI:57845"/>
        <dbReference type="ChEBI" id="CHEBI:58126"/>
        <dbReference type="EC" id="2.5.1.61"/>
    </reaction>
</comment>
<proteinExistence type="inferred from homology"/>
<dbReference type="Pfam" id="PF03900">
    <property type="entry name" value="Porphobil_deamC"/>
    <property type="match status" value="1"/>
</dbReference>
<name>A0A7W9HQ45_9PSEU</name>
<protein>
    <recommendedName>
        <fullName evidence="7">Porphobilinogen deaminase</fullName>
        <shortName evidence="7">PBG</shortName>
        <ecNumber evidence="7">2.5.1.61</ecNumber>
    </recommendedName>
    <alternativeName>
        <fullName evidence="7">Hydroxymethylbilane synthase</fullName>
        <shortName evidence="7">HMBS</shortName>
    </alternativeName>
    <alternativeName>
        <fullName evidence="7">Pre-uroporphyrinogen synthase</fullName>
    </alternativeName>
</protein>
<dbReference type="InterPro" id="IPR000860">
    <property type="entry name" value="HemC"/>
</dbReference>
<sequence>MNRTLRIGTRGSALALAQTGHVADALREAGADVEIVTISTPGDRSSAPIAEIGIGVFTSALRDALANGEIDVAVHSYKDLPTAPDPRLSLAAVPPREDPRDALVARDGLTLGELPTGSKVGTGSPRRAAQLDALGLGIEVVPIRGNVDTRIRKVADGELDAVVLARAGLARLGRTAEITETLEPIQMLPAPAQGALAVECRVDDVDTEHLLQSTLDDSASRAAVAAERALLAALEAGCSAPVGALADVVEDLAEDADGSTRVVLRLSLRGVMATEDGDLLRASATGDLTAAEELGRALAAELLDLSGHATASPAGRS</sequence>
<dbReference type="PANTHER" id="PTHR11557:SF0">
    <property type="entry name" value="PORPHOBILINOGEN DEAMINASE"/>
    <property type="match status" value="1"/>
</dbReference>
<dbReference type="EMBL" id="JACHMO010000001">
    <property type="protein sequence ID" value="MBB5806340.1"/>
    <property type="molecule type" value="Genomic_DNA"/>
</dbReference>
<feature type="domain" description="Porphobilinogen deaminase C-terminal" evidence="9">
    <location>
        <begin position="223"/>
        <end position="303"/>
    </location>
</feature>
<reference evidence="10 11" key="1">
    <citation type="submission" date="2020-08" db="EMBL/GenBank/DDBJ databases">
        <title>Sequencing the genomes of 1000 actinobacteria strains.</title>
        <authorList>
            <person name="Klenk H.-P."/>
        </authorList>
    </citation>
    <scope>NUCLEOTIDE SEQUENCE [LARGE SCALE GENOMIC DNA]</scope>
    <source>
        <strain evidence="10 11">DSM 45486</strain>
    </source>
</reference>
<dbReference type="SUPFAM" id="SSF53850">
    <property type="entry name" value="Periplasmic binding protein-like II"/>
    <property type="match status" value="1"/>
</dbReference>
<gene>
    <name evidence="7" type="primary">hemC</name>
    <name evidence="10" type="ORF">F4560_006108</name>
</gene>
<comment type="function">
    <text evidence="1 7">Tetrapolymerization of the monopyrrole PBG into the hydroxymethylbilane pre-uroporphyrinogen in several discrete steps.</text>
</comment>
<organism evidence="10 11">
    <name type="scientific">Saccharothrix ecbatanensis</name>
    <dbReference type="NCBI Taxonomy" id="1105145"/>
    <lineage>
        <taxon>Bacteria</taxon>
        <taxon>Bacillati</taxon>
        <taxon>Actinomycetota</taxon>
        <taxon>Actinomycetes</taxon>
        <taxon>Pseudonocardiales</taxon>
        <taxon>Pseudonocardiaceae</taxon>
        <taxon>Saccharothrix</taxon>
    </lineage>
</organism>
<dbReference type="AlphaFoldDB" id="A0A7W9HQ45"/>
<evidence type="ECO:0000256" key="5">
    <source>
        <dbReference type="ARBA" id="ARBA00023244"/>
    </source>
</evidence>
<keyword evidence="4 7" id="KW-0808">Transferase</keyword>
<feature type="domain" description="Porphobilinogen deaminase N-terminal" evidence="8">
    <location>
        <begin position="5"/>
        <end position="207"/>
    </location>
</feature>
<dbReference type="InterPro" id="IPR022417">
    <property type="entry name" value="Porphobilin_deaminase_N"/>
</dbReference>
<evidence type="ECO:0000256" key="6">
    <source>
        <dbReference type="ARBA" id="ARBA00048169"/>
    </source>
</evidence>
<evidence type="ECO:0000259" key="9">
    <source>
        <dbReference type="Pfam" id="PF03900"/>
    </source>
</evidence>
<dbReference type="RefSeq" id="WP_184925814.1">
    <property type="nucleotide sequence ID" value="NZ_JACHMO010000001.1"/>
</dbReference>
<comment type="subunit">
    <text evidence="3 7">Monomer.</text>
</comment>
<keyword evidence="5 7" id="KW-0627">Porphyrin biosynthesis</keyword>
<comment type="cofactor">
    <cofactor evidence="7">
        <name>dipyrromethane</name>
        <dbReference type="ChEBI" id="CHEBI:60342"/>
    </cofactor>
    <text evidence="7">Binds 1 dipyrromethane group covalently.</text>
</comment>
<dbReference type="Pfam" id="PF01379">
    <property type="entry name" value="Porphobil_deam"/>
    <property type="match status" value="1"/>
</dbReference>
<dbReference type="EC" id="2.5.1.61" evidence="7"/>
<comment type="caution">
    <text evidence="10">The sequence shown here is derived from an EMBL/GenBank/DDBJ whole genome shotgun (WGS) entry which is preliminary data.</text>
</comment>
<dbReference type="Gene3D" id="3.40.190.10">
    <property type="entry name" value="Periplasmic binding protein-like II"/>
    <property type="match status" value="2"/>
</dbReference>
<evidence type="ECO:0000256" key="1">
    <source>
        <dbReference type="ARBA" id="ARBA00002869"/>
    </source>
</evidence>
<dbReference type="Proteomes" id="UP000552097">
    <property type="component" value="Unassembled WGS sequence"/>
</dbReference>
<evidence type="ECO:0000313" key="10">
    <source>
        <dbReference type="EMBL" id="MBB5806340.1"/>
    </source>
</evidence>